<organism evidence="6 7">
    <name type="scientific">Scytonema millei VB511283</name>
    <dbReference type="NCBI Taxonomy" id="1245923"/>
    <lineage>
        <taxon>Bacteria</taxon>
        <taxon>Bacillati</taxon>
        <taxon>Cyanobacteriota</taxon>
        <taxon>Cyanophyceae</taxon>
        <taxon>Nostocales</taxon>
        <taxon>Scytonemataceae</taxon>
        <taxon>Scytonema</taxon>
    </lineage>
</organism>
<protein>
    <recommendedName>
        <fullName evidence="5">Photosystem II reaction center Psb28 protein</fullName>
    </recommendedName>
</protein>
<comment type="subcellular location">
    <subcellularLocation>
        <location evidence="1">Membrane</location>
        <topology evidence="1">Peripheral membrane protein</topology>
    </subcellularLocation>
</comment>
<evidence type="ECO:0000256" key="1">
    <source>
        <dbReference type="ARBA" id="ARBA00004170"/>
    </source>
</evidence>
<proteinExistence type="inferred from homology"/>
<keyword evidence="7" id="KW-1185">Reference proteome</keyword>
<keyword evidence="3" id="KW-0472">Membrane</keyword>
<dbReference type="Proteomes" id="UP000031532">
    <property type="component" value="Unassembled WGS sequence"/>
</dbReference>
<keyword evidence="2 5" id="KW-0602">Photosynthesis</keyword>
<dbReference type="PANTHER" id="PTHR34963">
    <property type="match status" value="1"/>
</dbReference>
<dbReference type="GO" id="GO:0015979">
    <property type="term" value="P:photosynthesis"/>
    <property type="evidence" value="ECO:0007669"/>
    <property type="project" value="UniProtKB-KW"/>
</dbReference>
<comment type="caution">
    <text evidence="6">The sequence shown here is derived from an EMBL/GenBank/DDBJ whole genome shotgun (WGS) entry which is preliminary data.</text>
</comment>
<evidence type="ECO:0000313" key="7">
    <source>
        <dbReference type="Proteomes" id="UP000031532"/>
    </source>
</evidence>
<evidence type="ECO:0000256" key="5">
    <source>
        <dbReference type="RuleBase" id="RU003509"/>
    </source>
</evidence>
<dbReference type="GO" id="GO:0009654">
    <property type="term" value="C:photosystem II oxygen evolving complex"/>
    <property type="evidence" value="ECO:0007669"/>
    <property type="project" value="InterPro"/>
</dbReference>
<keyword evidence="4 5" id="KW-0604">Photosystem II</keyword>
<dbReference type="AlphaFoldDB" id="A0A9X5I7E6"/>
<dbReference type="RefSeq" id="WP_015156580.1">
    <property type="nucleotide sequence ID" value="NZ_JTJC03000017.1"/>
</dbReference>
<dbReference type="InterPro" id="IPR005610">
    <property type="entry name" value="PSII_Psb28_class-1"/>
</dbReference>
<accession>A0A9X5I7E6</accession>
<comment type="similarity">
    <text evidence="5">Belongs to the Psb28 family.</text>
</comment>
<dbReference type="Gene3D" id="2.40.30.220">
    <property type="entry name" value="Photosystem II Psb28"/>
    <property type="match status" value="1"/>
</dbReference>
<dbReference type="NCBIfam" id="TIGR03047">
    <property type="entry name" value="PS_II_psb28"/>
    <property type="match status" value="1"/>
</dbReference>
<evidence type="ECO:0000256" key="4">
    <source>
        <dbReference type="ARBA" id="ARBA00023276"/>
    </source>
</evidence>
<reference evidence="6 7" key="1">
    <citation type="journal article" date="2015" name="Genome Announc.">
        <title>Draft Genome Sequence of the Terrestrial Cyanobacterium Scytonema millei VB511283, Isolated from Eastern India.</title>
        <authorList>
            <person name="Sen D."/>
            <person name="Chandrababunaidu M.M."/>
            <person name="Singh D."/>
            <person name="Sanghi N."/>
            <person name="Ghorai A."/>
            <person name="Mishra G.P."/>
            <person name="Madduluri M."/>
            <person name="Adhikary S.P."/>
            <person name="Tripathy S."/>
        </authorList>
    </citation>
    <scope>NUCLEOTIDE SEQUENCE [LARGE SCALE GENOMIC DNA]</scope>
    <source>
        <strain evidence="6 7">VB511283</strain>
    </source>
</reference>
<evidence type="ECO:0000313" key="6">
    <source>
        <dbReference type="EMBL" id="NHC38056.1"/>
    </source>
</evidence>
<gene>
    <name evidence="6" type="primary">psb28</name>
    <name evidence="6" type="ORF">QH73_0026125</name>
</gene>
<dbReference type="OrthoDB" id="559598at2"/>
<sequence>MTSVAAIYFFEGIPEELSNVSLRRDRRSGVRSVLLRFEQLKSLERFNSFTKKFNNFVRLVDEEGEIQVTPDSTKFIFGGMDGDEFQRLDCTFAIEQEDHWERFMRFMNRYAEANGMAFSESNK</sequence>
<name>A0A9X5I7E6_9CYAN</name>
<evidence type="ECO:0000256" key="2">
    <source>
        <dbReference type="ARBA" id="ARBA00022531"/>
    </source>
</evidence>
<evidence type="ECO:0000256" key="3">
    <source>
        <dbReference type="ARBA" id="ARBA00023136"/>
    </source>
</evidence>
<dbReference type="EMBL" id="JTJC03000017">
    <property type="protein sequence ID" value="NHC38056.1"/>
    <property type="molecule type" value="Genomic_DNA"/>
</dbReference>
<dbReference type="Pfam" id="PF03912">
    <property type="entry name" value="Psb28"/>
    <property type="match status" value="1"/>
</dbReference>
<dbReference type="InterPro" id="IPR038676">
    <property type="entry name" value="Psb28_c1_sf"/>
</dbReference>
<dbReference type="PANTHER" id="PTHR34963:SF2">
    <property type="entry name" value="PHOTOSYSTEM II REACTION CENTER PSB28 PROTEIN, CHLOROPLASTIC"/>
    <property type="match status" value="1"/>
</dbReference>